<dbReference type="GO" id="GO:0003677">
    <property type="term" value="F:DNA binding"/>
    <property type="evidence" value="ECO:0007669"/>
    <property type="project" value="UniProtKB-KW"/>
</dbReference>
<keyword evidence="2" id="KW-0479">Metal-binding</keyword>
<sequence>MPGIPTPMEVRITWSSLPNETCGVCATAWIKHGTEMGPFWGERVPPMHIDFSRSNDLAWEVLTKDGNVSHLVDASRIRHRNWITYINCARNVHEQNLEIFQIGLDIFYRVTKDIAPDQELLVWYAPTSDSFLGIPGAWAGDREAGDHRDRSGNNNYCCTKDEPNRSSGVSLSVATSTKKLSCALCWRGFNSKSNLRSHMRIHTLEKPFVCRFCDKRFSQSSTLRNHIRLHTGEKPYACTMCDSAYSQLAGLRAHQRSARHRKSGRPVVKRST</sequence>
<keyword evidence="8" id="KW-0804">Transcription</keyword>
<feature type="domain" description="SET" evidence="12">
    <location>
        <begin position="6"/>
        <end position="125"/>
    </location>
</feature>
<dbReference type="GO" id="GO:0010468">
    <property type="term" value="P:regulation of gene expression"/>
    <property type="evidence" value="ECO:0007669"/>
    <property type="project" value="TreeGrafter"/>
</dbReference>
<dbReference type="AlphaFoldDB" id="A0AAD9PBN5"/>
<dbReference type="InterPro" id="IPR013087">
    <property type="entry name" value="Znf_C2H2_type"/>
</dbReference>
<evidence type="ECO:0000256" key="2">
    <source>
        <dbReference type="ARBA" id="ARBA00022723"/>
    </source>
</evidence>
<dbReference type="SUPFAM" id="SSF57667">
    <property type="entry name" value="beta-beta-alpha zinc fingers"/>
    <property type="match status" value="2"/>
</dbReference>
<dbReference type="FunFam" id="3.30.160.60:FF:000325">
    <property type="entry name" value="ZFP90 zinc finger protein"/>
    <property type="match status" value="1"/>
</dbReference>
<name>A0AAD9PBN5_RIDPI</name>
<feature type="domain" description="C2H2-type" evidence="11">
    <location>
        <begin position="180"/>
        <end position="207"/>
    </location>
</feature>
<keyword evidence="7" id="KW-0238">DNA-binding</keyword>
<dbReference type="PROSITE" id="PS00028">
    <property type="entry name" value="ZINC_FINGER_C2H2_1"/>
    <property type="match status" value="3"/>
</dbReference>
<dbReference type="PANTHER" id="PTHR16515">
    <property type="entry name" value="PR DOMAIN ZINC FINGER PROTEIN"/>
    <property type="match status" value="1"/>
</dbReference>
<dbReference type="InterPro" id="IPR001214">
    <property type="entry name" value="SET_dom"/>
</dbReference>
<dbReference type="InterPro" id="IPR050331">
    <property type="entry name" value="Zinc_finger"/>
</dbReference>
<evidence type="ECO:0000256" key="9">
    <source>
        <dbReference type="ARBA" id="ARBA00023242"/>
    </source>
</evidence>
<evidence type="ECO:0000256" key="8">
    <source>
        <dbReference type="ARBA" id="ARBA00023163"/>
    </source>
</evidence>
<evidence type="ECO:0000256" key="4">
    <source>
        <dbReference type="ARBA" id="ARBA00022771"/>
    </source>
</evidence>
<dbReference type="InterPro" id="IPR046341">
    <property type="entry name" value="SET_dom_sf"/>
</dbReference>
<dbReference type="SUPFAM" id="SSF82199">
    <property type="entry name" value="SET domain"/>
    <property type="match status" value="1"/>
</dbReference>
<evidence type="ECO:0000313" key="13">
    <source>
        <dbReference type="EMBL" id="KAK2191851.1"/>
    </source>
</evidence>
<evidence type="ECO:0000259" key="11">
    <source>
        <dbReference type="PROSITE" id="PS50157"/>
    </source>
</evidence>
<dbReference type="EMBL" id="JAODUO010000044">
    <property type="protein sequence ID" value="KAK2191851.1"/>
    <property type="molecule type" value="Genomic_DNA"/>
</dbReference>
<evidence type="ECO:0000256" key="7">
    <source>
        <dbReference type="ARBA" id="ARBA00023125"/>
    </source>
</evidence>
<dbReference type="PROSITE" id="PS50280">
    <property type="entry name" value="SET"/>
    <property type="match status" value="1"/>
</dbReference>
<evidence type="ECO:0000313" key="14">
    <source>
        <dbReference type="Proteomes" id="UP001209878"/>
    </source>
</evidence>
<keyword evidence="14" id="KW-1185">Reference proteome</keyword>
<feature type="domain" description="C2H2-type" evidence="11">
    <location>
        <begin position="236"/>
        <end position="265"/>
    </location>
</feature>
<dbReference type="Pfam" id="PF00096">
    <property type="entry name" value="zf-C2H2"/>
    <property type="match status" value="3"/>
</dbReference>
<keyword evidence="3" id="KW-0677">Repeat</keyword>
<dbReference type="Gene3D" id="2.170.270.10">
    <property type="entry name" value="SET domain"/>
    <property type="match status" value="1"/>
</dbReference>
<gene>
    <name evidence="13" type="ORF">NP493_44g10006</name>
</gene>
<dbReference type="GO" id="GO:0008270">
    <property type="term" value="F:zinc ion binding"/>
    <property type="evidence" value="ECO:0007669"/>
    <property type="project" value="UniProtKB-KW"/>
</dbReference>
<dbReference type="GO" id="GO:1990226">
    <property type="term" value="F:histone methyltransferase binding"/>
    <property type="evidence" value="ECO:0007669"/>
    <property type="project" value="TreeGrafter"/>
</dbReference>
<dbReference type="PROSITE" id="PS50157">
    <property type="entry name" value="ZINC_FINGER_C2H2_2"/>
    <property type="match status" value="3"/>
</dbReference>
<dbReference type="SMART" id="SM00355">
    <property type="entry name" value="ZnF_C2H2"/>
    <property type="match status" value="3"/>
</dbReference>
<keyword evidence="5" id="KW-0862">Zinc</keyword>
<dbReference type="FunFam" id="3.30.160.60:FF:000501">
    <property type="entry name" value="PR domain zinc finger protein 12"/>
    <property type="match status" value="1"/>
</dbReference>
<keyword evidence="9" id="KW-0539">Nucleus</keyword>
<keyword evidence="6" id="KW-0805">Transcription regulation</keyword>
<evidence type="ECO:0000256" key="3">
    <source>
        <dbReference type="ARBA" id="ARBA00022737"/>
    </source>
</evidence>
<dbReference type="GO" id="GO:0022008">
    <property type="term" value="P:neurogenesis"/>
    <property type="evidence" value="ECO:0007669"/>
    <property type="project" value="TreeGrafter"/>
</dbReference>
<dbReference type="FunFam" id="3.30.160.60:FF:000526">
    <property type="entry name" value="PR domain zinc finger protein 12"/>
    <property type="match status" value="1"/>
</dbReference>
<feature type="domain" description="C2H2-type" evidence="11">
    <location>
        <begin position="208"/>
        <end position="235"/>
    </location>
</feature>
<comment type="caution">
    <text evidence="13">The sequence shown here is derived from an EMBL/GenBank/DDBJ whole genome shotgun (WGS) entry which is preliminary data.</text>
</comment>
<dbReference type="Gene3D" id="3.30.160.60">
    <property type="entry name" value="Classic Zinc Finger"/>
    <property type="match status" value="3"/>
</dbReference>
<evidence type="ECO:0008006" key="15">
    <source>
        <dbReference type="Google" id="ProtNLM"/>
    </source>
</evidence>
<evidence type="ECO:0000256" key="1">
    <source>
        <dbReference type="ARBA" id="ARBA00004123"/>
    </source>
</evidence>
<dbReference type="Pfam" id="PF21549">
    <property type="entry name" value="PRDM2_PR"/>
    <property type="match status" value="1"/>
</dbReference>
<proteinExistence type="predicted"/>
<dbReference type="Proteomes" id="UP001209878">
    <property type="component" value="Unassembled WGS sequence"/>
</dbReference>
<dbReference type="GO" id="GO:0005634">
    <property type="term" value="C:nucleus"/>
    <property type="evidence" value="ECO:0007669"/>
    <property type="project" value="UniProtKB-SubCell"/>
</dbReference>
<comment type="subcellular location">
    <subcellularLocation>
        <location evidence="1">Nucleus</location>
    </subcellularLocation>
</comment>
<evidence type="ECO:0000259" key="12">
    <source>
        <dbReference type="PROSITE" id="PS50280"/>
    </source>
</evidence>
<dbReference type="PANTHER" id="PTHR16515:SF20">
    <property type="entry name" value="PR DOMAIN ZINC FINGER PROTEIN 12"/>
    <property type="match status" value="1"/>
</dbReference>
<protein>
    <recommendedName>
        <fullName evidence="15">PR domain zinc finger protein 12</fullName>
    </recommendedName>
</protein>
<dbReference type="InterPro" id="IPR036236">
    <property type="entry name" value="Znf_C2H2_sf"/>
</dbReference>
<accession>A0AAD9PBN5</accession>
<keyword evidence="4 10" id="KW-0863">Zinc-finger</keyword>
<evidence type="ECO:0000256" key="10">
    <source>
        <dbReference type="PROSITE-ProRule" id="PRU00042"/>
    </source>
</evidence>
<organism evidence="13 14">
    <name type="scientific">Ridgeia piscesae</name>
    <name type="common">Tubeworm</name>
    <dbReference type="NCBI Taxonomy" id="27915"/>
    <lineage>
        <taxon>Eukaryota</taxon>
        <taxon>Metazoa</taxon>
        <taxon>Spiralia</taxon>
        <taxon>Lophotrochozoa</taxon>
        <taxon>Annelida</taxon>
        <taxon>Polychaeta</taxon>
        <taxon>Sedentaria</taxon>
        <taxon>Canalipalpata</taxon>
        <taxon>Sabellida</taxon>
        <taxon>Siboglinidae</taxon>
        <taxon>Ridgeia</taxon>
    </lineage>
</organism>
<evidence type="ECO:0000256" key="6">
    <source>
        <dbReference type="ARBA" id="ARBA00023015"/>
    </source>
</evidence>
<reference evidence="13" key="1">
    <citation type="journal article" date="2023" name="Mol. Biol. Evol.">
        <title>Third-Generation Sequencing Reveals the Adaptive Role of the Epigenome in Three Deep-Sea Polychaetes.</title>
        <authorList>
            <person name="Perez M."/>
            <person name="Aroh O."/>
            <person name="Sun Y."/>
            <person name="Lan Y."/>
            <person name="Juniper S.K."/>
            <person name="Young C.R."/>
            <person name="Angers B."/>
            <person name="Qian P.Y."/>
        </authorList>
    </citation>
    <scope>NUCLEOTIDE SEQUENCE</scope>
    <source>
        <strain evidence="13">R07B-5</strain>
    </source>
</reference>
<evidence type="ECO:0000256" key="5">
    <source>
        <dbReference type="ARBA" id="ARBA00022833"/>
    </source>
</evidence>